<protein>
    <submittedName>
        <fullName evidence="1">Uncharacterized protein</fullName>
    </submittedName>
</protein>
<comment type="caution">
    <text evidence="1">The sequence shown here is derived from an EMBL/GenBank/DDBJ whole genome shotgun (WGS) entry which is preliminary data.</text>
</comment>
<name>A0AAW2JEU2_SESRA</name>
<organism evidence="1">
    <name type="scientific">Sesamum radiatum</name>
    <name type="common">Black benniseed</name>
    <dbReference type="NCBI Taxonomy" id="300843"/>
    <lineage>
        <taxon>Eukaryota</taxon>
        <taxon>Viridiplantae</taxon>
        <taxon>Streptophyta</taxon>
        <taxon>Embryophyta</taxon>
        <taxon>Tracheophyta</taxon>
        <taxon>Spermatophyta</taxon>
        <taxon>Magnoliopsida</taxon>
        <taxon>eudicotyledons</taxon>
        <taxon>Gunneridae</taxon>
        <taxon>Pentapetalae</taxon>
        <taxon>asterids</taxon>
        <taxon>lamiids</taxon>
        <taxon>Lamiales</taxon>
        <taxon>Pedaliaceae</taxon>
        <taxon>Sesamum</taxon>
    </lineage>
</organism>
<accession>A0AAW2JEU2</accession>
<reference evidence="1" key="1">
    <citation type="submission" date="2020-06" db="EMBL/GenBank/DDBJ databases">
        <authorList>
            <person name="Li T."/>
            <person name="Hu X."/>
            <person name="Zhang T."/>
            <person name="Song X."/>
            <person name="Zhang H."/>
            <person name="Dai N."/>
            <person name="Sheng W."/>
            <person name="Hou X."/>
            <person name="Wei L."/>
        </authorList>
    </citation>
    <scope>NUCLEOTIDE SEQUENCE</scope>
    <source>
        <strain evidence="1">G02</strain>
        <tissue evidence="1">Leaf</tissue>
    </source>
</reference>
<proteinExistence type="predicted"/>
<dbReference type="EMBL" id="JACGWJ010000396">
    <property type="protein sequence ID" value="KAL0292747.1"/>
    <property type="molecule type" value="Genomic_DNA"/>
</dbReference>
<sequence length="75" mass="8376">MAPYRRRHLASIGDTTDNKVAHDSICNRSGKTQILEPWSNITDRDPLDAATRFKPSSNQAVVKIPNPQLSQSIFV</sequence>
<reference evidence="1" key="2">
    <citation type="journal article" date="2024" name="Plant">
        <title>Genomic evolution and insights into agronomic trait innovations of Sesamum species.</title>
        <authorList>
            <person name="Miao H."/>
            <person name="Wang L."/>
            <person name="Qu L."/>
            <person name="Liu H."/>
            <person name="Sun Y."/>
            <person name="Le M."/>
            <person name="Wang Q."/>
            <person name="Wei S."/>
            <person name="Zheng Y."/>
            <person name="Lin W."/>
            <person name="Duan Y."/>
            <person name="Cao H."/>
            <person name="Xiong S."/>
            <person name="Wang X."/>
            <person name="Wei L."/>
            <person name="Li C."/>
            <person name="Ma Q."/>
            <person name="Ju M."/>
            <person name="Zhao R."/>
            <person name="Li G."/>
            <person name="Mu C."/>
            <person name="Tian Q."/>
            <person name="Mei H."/>
            <person name="Zhang T."/>
            <person name="Gao T."/>
            <person name="Zhang H."/>
        </authorList>
    </citation>
    <scope>NUCLEOTIDE SEQUENCE</scope>
    <source>
        <strain evidence="1">G02</strain>
    </source>
</reference>
<gene>
    <name evidence="1" type="ORF">Sradi_6975400</name>
</gene>
<evidence type="ECO:0000313" key="1">
    <source>
        <dbReference type="EMBL" id="KAL0292747.1"/>
    </source>
</evidence>
<dbReference type="AlphaFoldDB" id="A0AAW2JEU2"/>